<dbReference type="Proteomes" id="UP000292209">
    <property type="component" value="Unassembled WGS sequence"/>
</dbReference>
<gene>
    <name evidence="5" type="ORF">BC751_2906</name>
</gene>
<feature type="domain" description="Calcineurin-like phosphoesterase" evidence="3">
    <location>
        <begin position="51"/>
        <end position="272"/>
    </location>
</feature>
<dbReference type="GO" id="GO:0009166">
    <property type="term" value="P:nucleotide catabolic process"/>
    <property type="evidence" value="ECO:0007669"/>
    <property type="project" value="InterPro"/>
</dbReference>
<keyword evidence="6" id="KW-1185">Reference proteome</keyword>
<dbReference type="Gene3D" id="3.90.780.10">
    <property type="entry name" value="5'-Nucleotidase, C-terminal domain"/>
    <property type="match status" value="1"/>
</dbReference>
<name>A0A4Q7PCI3_9BACT</name>
<dbReference type="InterPro" id="IPR006179">
    <property type="entry name" value="5_nucleotidase/apyrase"/>
</dbReference>
<keyword evidence="1" id="KW-0732">Signal</keyword>
<dbReference type="InterPro" id="IPR036907">
    <property type="entry name" value="5'-Nucleotdase_C_sf"/>
</dbReference>
<dbReference type="SUPFAM" id="SSF56300">
    <property type="entry name" value="Metallo-dependent phosphatases"/>
    <property type="match status" value="1"/>
</dbReference>
<dbReference type="InterPro" id="IPR008334">
    <property type="entry name" value="5'-Nucleotdase_C"/>
</dbReference>
<dbReference type="OrthoDB" id="9775118at2"/>
<dbReference type="PANTHER" id="PTHR11575:SF42">
    <property type="entry name" value="SULFUR OXIDATION PROTEIN SOXB"/>
    <property type="match status" value="1"/>
</dbReference>
<proteinExistence type="inferred from homology"/>
<dbReference type="PANTHER" id="PTHR11575">
    <property type="entry name" value="5'-NUCLEOTIDASE-RELATED"/>
    <property type="match status" value="1"/>
</dbReference>
<dbReference type="GO" id="GO:0030288">
    <property type="term" value="C:outer membrane-bounded periplasmic space"/>
    <property type="evidence" value="ECO:0007669"/>
    <property type="project" value="TreeGrafter"/>
</dbReference>
<evidence type="ECO:0000313" key="5">
    <source>
        <dbReference type="EMBL" id="RZS97300.1"/>
    </source>
</evidence>
<accession>A0A4Q7PCI3</accession>
<protein>
    <submittedName>
        <fullName evidence="5">2',3'-cyclic-nucleotide 2'-phosphodiesterase (5'-nucleotidase family)</fullName>
    </submittedName>
</protein>
<comment type="caution">
    <text evidence="5">The sequence shown here is derived from an EMBL/GenBank/DDBJ whole genome shotgun (WGS) entry which is preliminary data.</text>
</comment>
<reference evidence="5 6" key="1">
    <citation type="submission" date="2019-02" db="EMBL/GenBank/DDBJ databases">
        <title>Genomic Encyclopedia of Archaeal and Bacterial Type Strains, Phase II (KMG-II): from individual species to whole genera.</title>
        <authorList>
            <person name="Goeker M."/>
        </authorList>
    </citation>
    <scope>NUCLEOTIDE SEQUENCE [LARGE SCALE GENOMIC DNA]</scope>
    <source>
        <strain evidence="5 6">DSM 21411</strain>
    </source>
</reference>
<evidence type="ECO:0000256" key="2">
    <source>
        <dbReference type="RuleBase" id="RU362119"/>
    </source>
</evidence>
<sequence length="563" mass="62960">MNNSKREFLKKLGALSAGTGFLAVNPFASCDSPKKDGLAADGEPKEKFKVNILQTTDVHCQIHPHDELFWEDGQVVFRKTGGYANLHAFIQQERAKSEYSFLIDTGDMFQGSMLSVKTKGNAIVPILNAMGYDLYLPGNWEVIYNKGPMQQLMGALYGNKVCANMYHDLGEGKRGELIFPPYYIWQINGVKLGFIGYNDHLVPKRQSPGYSEGIIFTKPEDNLAHYVDVLKNQEKCAFVAILSHTGLSQEIALSNHPACEGVDYILGADTHERVRKPIQGKFAKVVQPGAFGSFLGKLELSFENGRLVDDQYELLEIPAEKVKESPRVAKIVKEVEAPYLEEINQVIGYSTIPLYRYFVIENPIDTMVLDALKWQMPDIDIVLSNGFRFCPPHATPDETGNIPITRGFIYDMLPVDSVVRTGEVTGQQLWNWMEKELNNVFAEDASKRFGGWVTKFKGMEVRFNAFGDEGKRIQSMTVKGEPVDMNKTYSISACEREGDPADVVCRMNDVKNVKNTDLTLHKVMLSYLAENSPVTPTPRGAAVALDAPATLLTQVHGVDYEFR</sequence>
<feature type="domain" description="5'-Nucleotidase C-terminal" evidence="4">
    <location>
        <begin position="360"/>
        <end position="491"/>
    </location>
</feature>
<dbReference type="InterPro" id="IPR029052">
    <property type="entry name" value="Metallo-depent_PP-like"/>
</dbReference>
<dbReference type="RefSeq" id="WP_130276138.1">
    <property type="nucleotide sequence ID" value="NZ_SGXG01000001.1"/>
</dbReference>
<dbReference type="SUPFAM" id="SSF55816">
    <property type="entry name" value="5'-nucleotidase (syn. UDP-sugar hydrolase), C-terminal domain"/>
    <property type="match status" value="1"/>
</dbReference>
<dbReference type="GO" id="GO:0000166">
    <property type="term" value="F:nucleotide binding"/>
    <property type="evidence" value="ECO:0007669"/>
    <property type="project" value="UniProtKB-KW"/>
</dbReference>
<dbReference type="Pfam" id="PF02872">
    <property type="entry name" value="5_nucleotid_C"/>
    <property type="match status" value="1"/>
</dbReference>
<keyword evidence="2" id="KW-0378">Hydrolase</keyword>
<dbReference type="Pfam" id="PF00149">
    <property type="entry name" value="Metallophos"/>
    <property type="match status" value="1"/>
</dbReference>
<evidence type="ECO:0000313" key="6">
    <source>
        <dbReference type="Proteomes" id="UP000292209"/>
    </source>
</evidence>
<evidence type="ECO:0000259" key="4">
    <source>
        <dbReference type="Pfam" id="PF02872"/>
    </source>
</evidence>
<evidence type="ECO:0000256" key="1">
    <source>
        <dbReference type="ARBA" id="ARBA00022729"/>
    </source>
</evidence>
<dbReference type="EMBL" id="SGXG01000001">
    <property type="protein sequence ID" value="RZS97300.1"/>
    <property type="molecule type" value="Genomic_DNA"/>
</dbReference>
<evidence type="ECO:0000259" key="3">
    <source>
        <dbReference type="Pfam" id="PF00149"/>
    </source>
</evidence>
<organism evidence="5 6">
    <name type="scientific">Cecembia calidifontis</name>
    <dbReference type="NCBI Taxonomy" id="1187080"/>
    <lineage>
        <taxon>Bacteria</taxon>
        <taxon>Pseudomonadati</taxon>
        <taxon>Bacteroidota</taxon>
        <taxon>Cytophagia</taxon>
        <taxon>Cytophagales</taxon>
        <taxon>Cyclobacteriaceae</taxon>
        <taxon>Cecembia</taxon>
    </lineage>
</organism>
<comment type="similarity">
    <text evidence="2">Belongs to the 5'-nucleotidase family.</text>
</comment>
<dbReference type="Gene3D" id="3.60.21.10">
    <property type="match status" value="1"/>
</dbReference>
<dbReference type="GO" id="GO:0016787">
    <property type="term" value="F:hydrolase activity"/>
    <property type="evidence" value="ECO:0007669"/>
    <property type="project" value="UniProtKB-KW"/>
</dbReference>
<keyword evidence="2" id="KW-0547">Nucleotide-binding</keyword>
<dbReference type="InterPro" id="IPR004843">
    <property type="entry name" value="Calcineurin-like_PHP"/>
</dbReference>
<dbReference type="PRINTS" id="PR01607">
    <property type="entry name" value="APYRASEFAMLY"/>
</dbReference>
<dbReference type="AlphaFoldDB" id="A0A4Q7PCI3"/>